<comment type="caution">
    <text evidence="1">The sequence shown here is derived from an EMBL/GenBank/DDBJ whole genome shotgun (WGS) entry which is preliminary data.</text>
</comment>
<protein>
    <recommendedName>
        <fullName evidence="3">Tyr recombinase domain-containing protein</fullName>
    </recommendedName>
</protein>
<name>A0ABP5DBT1_9PSEU</name>
<gene>
    <name evidence="1" type="ORF">GCM10009754_61380</name>
</gene>
<evidence type="ECO:0000313" key="2">
    <source>
        <dbReference type="Proteomes" id="UP001501116"/>
    </source>
</evidence>
<reference evidence="2" key="1">
    <citation type="journal article" date="2019" name="Int. J. Syst. Evol. Microbiol.">
        <title>The Global Catalogue of Microorganisms (GCM) 10K type strain sequencing project: providing services to taxonomists for standard genome sequencing and annotation.</title>
        <authorList>
            <consortium name="The Broad Institute Genomics Platform"/>
            <consortium name="The Broad Institute Genome Sequencing Center for Infectious Disease"/>
            <person name="Wu L."/>
            <person name="Ma J."/>
        </authorList>
    </citation>
    <scope>NUCLEOTIDE SEQUENCE [LARGE SCALE GENOMIC DNA]</scope>
    <source>
        <strain evidence="2">JCM 14545</strain>
    </source>
</reference>
<dbReference type="EMBL" id="BAAANN010000029">
    <property type="protein sequence ID" value="GAA1977268.1"/>
    <property type="molecule type" value="Genomic_DNA"/>
</dbReference>
<sequence length="83" mass="8810">MLYETGVRASEVEKIRMRLSAMDGRGPRARVPLGLIATHPGRRAGDVADLLGRGEAGLKIGIRKPKNLGPRGAAVLRALGEDP</sequence>
<evidence type="ECO:0000313" key="1">
    <source>
        <dbReference type="EMBL" id="GAA1977268.1"/>
    </source>
</evidence>
<evidence type="ECO:0008006" key="3">
    <source>
        <dbReference type="Google" id="ProtNLM"/>
    </source>
</evidence>
<dbReference type="Proteomes" id="UP001501116">
    <property type="component" value="Unassembled WGS sequence"/>
</dbReference>
<accession>A0ABP5DBT1</accession>
<proteinExistence type="predicted"/>
<organism evidence="1 2">
    <name type="scientific">Amycolatopsis minnesotensis</name>
    <dbReference type="NCBI Taxonomy" id="337894"/>
    <lineage>
        <taxon>Bacteria</taxon>
        <taxon>Bacillati</taxon>
        <taxon>Actinomycetota</taxon>
        <taxon>Actinomycetes</taxon>
        <taxon>Pseudonocardiales</taxon>
        <taxon>Pseudonocardiaceae</taxon>
        <taxon>Amycolatopsis</taxon>
    </lineage>
</organism>
<keyword evidence="2" id="KW-1185">Reference proteome</keyword>